<accession>A0AAV9GSI2</accession>
<keyword evidence="4" id="KW-0460">Magnesium</keyword>
<dbReference type="InterPro" id="IPR002058">
    <property type="entry name" value="PAP_assoc"/>
</dbReference>
<dbReference type="SUPFAM" id="SSF81301">
    <property type="entry name" value="Nucleotidyltransferase"/>
    <property type="match status" value="1"/>
</dbReference>
<evidence type="ECO:0000259" key="7">
    <source>
        <dbReference type="Pfam" id="PF22600"/>
    </source>
</evidence>
<dbReference type="EMBL" id="MU865936">
    <property type="protein sequence ID" value="KAK4449601.1"/>
    <property type="molecule type" value="Genomic_DNA"/>
</dbReference>
<protein>
    <recommendedName>
        <fullName evidence="2">polynucleotide adenylyltransferase</fullName>
        <ecNumber evidence="2">2.7.7.19</ecNumber>
    </recommendedName>
</protein>
<dbReference type="Pfam" id="PF03828">
    <property type="entry name" value="PAP_assoc"/>
    <property type="match status" value="1"/>
</dbReference>
<dbReference type="Gene3D" id="1.10.1410.10">
    <property type="match status" value="1"/>
</dbReference>
<dbReference type="CDD" id="cd05402">
    <property type="entry name" value="NT_PAP_TUTase"/>
    <property type="match status" value="1"/>
</dbReference>
<dbReference type="Proteomes" id="UP001321760">
    <property type="component" value="Unassembled WGS sequence"/>
</dbReference>
<evidence type="ECO:0000313" key="9">
    <source>
        <dbReference type="Proteomes" id="UP001321760"/>
    </source>
</evidence>
<dbReference type="GO" id="GO:0031123">
    <property type="term" value="P:RNA 3'-end processing"/>
    <property type="evidence" value="ECO:0007669"/>
    <property type="project" value="TreeGrafter"/>
</dbReference>
<dbReference type="GO" id="GO:0010605">
    <property type="term" value="P:negative regulation of macromolecule metabolic process"/>
    <property type="evidence" value="ECO:0007669"/>
    <property type="project" value="UniProtKB-ARBA"/>
</dbReference>
<dbReference type="PANTHER" id="PTHR23092:SF15">
    <property type="entry name" value="INACTIVE NON-CANONICAL POLY(A) RNA POLYMERASE PROTEIN TRF4-2-RELATED"/>
    <property type="match status" value="1"/>
</dbReference>
<reference evidence="8" key="2">
    <citation type="submission" date="2023-05" db="EMBL/GenBank/DDBJ databases">
        <authorList>
            <consortium name="Lawrence Berkeley National Laboratory"/>
            <person name="Steindorff A."/>
            <person name="Hensen N."/>
            <person name="Bonometti L."/>
            <person name="Westerberg I."/>
            <person name="Brannstrom I.O."/>
            <person name="Guillou S."/>
            <person name="Cros-Aarteil S."/>
            <person name="Calhoun S."/>
            <person name="Haridas S."/>
            <person name="Kuo A."/>
            <person name="Mondo S."/>
            <person name="Pangilinan J."/>
            <person name="Riley R."/>
            <person name="Labutti K."/>
            <person name="Andreopoulos B."/>
            <person name="Lipzen A."/>
            <person name="Chen C."/>
            <person name="Yanf M."/>
            <person name="Daum C."/>
            <person name="Ng V."/>
            <person name="Clum A."/>
            <person name="Ohm R."/>
            <person name="Martin F."/>
            <person name="Silar P."/>
            <person name="Natvig D."/>
            <person name="Lalanne C."/>
            <person name="Gautier V."/>
            <person name="Ament-Velasquez S.L."/>
            <person name="Kruys A."/>
            <person name="Hutchinson M.I."/>
            <person name="Powell A.J."/>
            <person name="Barry K."/>
            <person name="Miller A.N."/>
            <person name="Grigoriev I.V."/>
            <person name="Debuchy R."/>
            <person name="Gladieux P."/>
            <person name="Thoren M.H."/>
            <person name="Johannesson H."/>
        </authorList>
    </citation>
    <scope>NUCLEOTIDE SEQUENCE</scope>
    <source>
        <strain evidence="8">PSN243</strain>
    </source>
</reference>
<dbReference type="InterPro" id="IPR043519">
    <property type="entry name" value="NT_sf"/>
</dbReference>
<evidence type="ECO:0000259" key="6">
    <source>
        <dbReference type="Pfam" id="PF03828"/>
    </source>
</evidence>
<evidence type="ECO:0000313" key="8">
    <source>
        <dbReference type="EMBL" id="KAK4449601.1"/>
    </source>
</evidence>
<evidence type="ECO:0000256" key="2">
    <source>
        <dbReference type="ARBA" id="ARBA00012388"/>
    </source>
</evidence>
<feature type="region of interest" description="Disordered" evidence="5">
    <location>
        <begin position="1"/>
        <end position="255"/>
    </location>
</feature>
<dbReference type="InterPro" id="IPR045862">
    <property type="entry name" value="Trf4-like"/>
</dbReference>
<feature type="compositionally biased region" description="Basic and acidic residues" evidence="5">
    <location>
        <begin position="112"/>
        <end position="129"/>
    </location>
</feature>
<proteinExistence type="inferred from homology"/>
<comment type="similarity">
    <text evidence="1">Belongs to the DNA polymerase type-B-like family.</text>
</comment>
<feature type="compositionally biased region" description="Polar residues" evidence="5">
    <location>
        <begin position="80"/>
        <end position="93"/>
    </location>
</feature>
<evidence type="ECO:0000256" key="5">
    <source>
        <dbReference type="SAM" id="MobiDB-lite"/>
    </source>
</evidence>
<feature type="region of interest" description="Disordered" evidence="5">
    <location>
        <begin position="280"/>
        <end position="325"/>
    </location>
</feature>
<feature type="domain" description="Poly(A) RNA polymerase mitochondrial-like central palm" evidence="7">
    <location>
        <begin position="432"/>
        <end position="573"/>
    </location>
</feature>
<feature type="compositionally biased region" description="Acidic residues" evidence="5">
    <location>
        <begin position="287"/>
        <end position="297"/>
    </location>
</feature>
<dbReference type="GO" id="GO:0046872">
    <property type="term" value="F:metal ion binding"/>
    <property type="evidence" value="ECO:0007669"/>
    <property type="project" value="UniProtKB-KW"/>
</dbReference>
<dbReference type="GO" id="GO:0043634">
    <property type="term" value="P:polyadenylation-dependent ncRNA catabolic process"/>
    <property type="evidence" value="ECO:0007669"/>
    <property type="project" value="TreeGrafter"/>
</dbReference>
<reference evidence="8" key="1">
    <citation type="journal article" date="2023" name="Mol. Phylogenet. Evol.">
        <title>Genome-scale phylogeny and comparative genomics of the fungal order Sordariales.</title>
        <authorList>
            <person name="Hensen N."/>
            <person name="Bonometti L."/>
            <person name="Westerberg I."/>
            <person name="Brannstrom I.O."/>
            <person name="Guillou S."/>
            <person name="Cros-Aarteil S."/>
            <person name="Calhoun S."/>
            <person name="Haridas S."/>
            <person name="Kuo A."/>
            <person name="Mondo S."/>
            <person name="Pangilinan J."/>
            <person name="Riley R."/>
            <person name="LaButti K."/>
            <person name="Andreopoulos B."/>
            <person name="Lipzen A."/>
            <person name="Chen C."/>
            <person name="Yan M."/>
            <person name="Daum C."/>
            <person name="Ng V."/>
            <person name="Clum A."/>
            <person name="Steindorff A."/>
            <person name="Ohm R.A."/>
            <person name="Martin F."/>
            <person name="Silar P."/>
            <person name="Natvig D.O."/>
            <person name="Lalanne C."/>
            <person name="Gautier V."/>
            <person name="Ament-Velasquez S.L."/>
            <person name="Kruys A."/>
            <person name="Hutchinson M.I."/>
            <person name="Powell A.J."/>
            <person name="Barry K."/>
            <person name="Miller A.N."/>
            <person name="Grigoriev I.V."/>
            <person name="Debuchy R."/>
            <person name="Gladieux P."/>
            <person name="Hiltunen Thoren M."/>
            <person name="Johannesson H."/>
        </authorList>
    </citation>
    <scope>NUCLEOTIDE SEQUENCE</scope>
    <source>
        <strain evidence="8">PSN243</strain>
    </source>
</reference>
<dbReference type="PANTHER" id="PTHR23092">
    <property type="entry name" value="POLY(A) RNA POLYMERASE"/>
    <property type="match status" value="1"/>
</dbReference>
<dbReference type="Gene3D" id="3.30.460.10">
    <property type="entry name" value="Beta Polymerase, domain 2"/>
    <property type="match status" value="1"/>
</dbReference>
<gene>
    <name evidence="8" type="ORF">QBC34DRAFT_404448</name>
</gene>
<dbReference type="AlphaFoldDB" id="A0AAV9GSI2"/>
<feature type="compositionally biased region" description="Acidic residues" evidence="5">
    <location>
        <begin position="191"/>
        <end position="209"/>
    </location>
</feature>
<dbReference type="InterPro" id="IPR054708">
    <property type="entry name" value="MTPAP-like_central"/>
</dbReference>
<feature type="compositionally biased region" description="Basic and acidic residues" evidence="5">
    <location>
        <begin position="7"/>
        <end position="27"/>
    </location>
</feature>
<feature type="compositionally biased region" description="Polar residues" evidence="5">
    <location>
        <begin position="300"/>
        <end position="309"/>
    </location>
</feature>
<sequence length="756" mass="84733">MAQESRSSWRRDRGRSGGRDHRNDRAPRSGLDSLPPRPPPSAPRDGYRPPSSRADQYPRESASRYETRSRDDHGRRDPPASTSNSYRPPQSDFTFRAEKPSGVRDFGADSYRPQDDRSFGNRRDQDARRNPRGGYGNRGRDRAGQRGRGSGSRPRRPFVPAERELLNTAHSTGPEVALYKEGGATFRPVDELSDSEEAEMDISGDEDQGASEPSKKRTRLARDAADGDSVPKWSNPDPYTAIPPGEAAPPNKKRDVVHLIRKARVVTTTENKSSIPTEAADFIACDSSDEGEDEGEDSATFAQADSTAQPRAPGMPGAPTGPRATVDTRSQAEIYGAPPTISQDSAAQNFKEKMSDPLNSQDHLSISLGIRKRTHDDVIKKAPDVRLGKPTPIPGGSKAAEIVSAWAPKKNEDCTPWMVTDHSDCRLGGVWLHKEIIDFYEYVRPRDFEVRARQEIIDDLKRCCRNFWGDAEAYCFGSFPTGLYLPTSDMDLVVLSDQVLKGTGRAKYTERRSLYKFGDHLRKTGRVYNSEIEFILFARVPLVKFVESRTRLKVDISFENPGGLQAVKTFNAWKEQYPAMPILVTLIKHLLCMRGLNEPVNGGIGGFSVICLVVSMLQLMPEVQSRSMDPMHHLGDLLINFLDLYGNQFNYKLVAISVNPPKYIDKNKVRTFTYKNHDRLSIIDPNNPENDIAGGSSKFHIIQATFRELHAVLRERVLAATQTRNQGYSILKDLLGGNYFSFRRQRLHLEKLSKER</sequence>
<feature type="domain" description="PAP-associated" evidence="6">
    <location>
        <begin position="633"/>
        <end position="690"/>
    </location>
</feature>
<comment type="caution">
    <text evidence="8">The sequence shown here is derived from an EMBL/GenBank/DDBJ whole genome shotgun (WGS) entry which is preliminary data.</text>
</comment>
<organism evidence="8 9">
    <name type="scientific">Podospora aff. communis PSN243</name>
    <dbReference type="NCBI Taxonomy" id="3040156"/>
    <lineage>
        <taxon>Eukaryota</taxon>
        <taxon>Fungi</taxon>
        <taxon>Dikarya</taxon>
        <taxon>Ascomycota</taxon>
        <taxon>Pezizomycotina</taxon>
        <taxon>Sordariomycetes</taxon>
        <taxon>Sordariomycetidae</taxon>
        <taxon>Sordariales</taxon>
        <taxon>Podosporaceae</taxon>
        <taxon>Podospora</taxon>
    </lineage>
</organism>
<evidence type="ECO:0000256" key="1">
    <source>
        <dbReference type="ARBA" id="ARBA00008593"/>
    </source>
</evidence>
<dbReference type="EC" id="2.7.7.19" evidence="2"/>
<name>A0AAV9GSI2_9PEZI</name>
<dbReference type="GO" id="GO:0003729">
    <property type="term" value="F:mRNA binding"/>
    <property type="evidence" value="ECO:0007669"/>
    <property type="project" value="TreeGrafter"/>
</dbReference>
<dbReference type="GO" id="GO:0031499">
    <property type="term" value="C:TRAMP complex"/>
    <property type="evidence" value="ECO:0007669"/>
    <property type="project" value="TreeGrafter"/>
</dbReference>
<evidence type="ECO:0000256" key="4">
    <source>
        <dbReference type="ARBA" id="ARBA00022842"/>
    </source>
</evidence>
<keyword evidence="9" id="KW-1185">Reference proteome</keyword>
<feature type="compositionally biased region" description="Basic and acidic residues" evidence="5">
    <location>
        <begin position="56"/>
        <end position="78"/>
    </location>
</feature>
<dbReference type="GO" id="GO:1990817">
    <property type="term" value="F:poly(A) RNA polymerase activity"/>
    <property type="evidence" value="ECO:0007669"/>
    <property type="project" value="UniProtKB-EC"/>
</dbReference>
<keyword evidence="3" id="KW-0479">Metal-binding</keyword>
<dbReference type="SUPFAM" id="SSF81631">
    <property type="entry name" value="PAP/OAS1 substrate-binding domain"/>
    <property type="match status" value="1"/>
</dbReference>
<dbReference type="GO" id="GO:0005730">
    <property type="term" value="C:nucleolus"/>
    <property type="evidence" value="ECO:0007669"/>
    <property type="project" value="TreeGrafter"/>
</dbReference>
<evidence type="ECO:0000256" key="3">
    <source>
        <dbReference type="ARBA" id="ARBA00022723"/>
    </source>
</evidence>
<dbReference type="Pfam" id="PF22600">
    <property type="entry name" value="MTPAP-like_central"/>
    <property type="match status" value="1"/>
</dbReference>